<gene>
    <name evidence="2" type="ORF">LzC2_09510</name>
</gene>
<proteinExistence type="predicted"/>
<protein>
    <recommendedName>
        <fullName evidence="1">Pyrrolo-quinoline quinone repeat domain-containing protein</fullName>
    </recommendedName>
</protein>
<dbReference type="Proteomes" id="UP000609651">
    <property type="component" value="Unassembled WGS sequence"/>
</dbReference>
<evidence type="ECO:0000313" key="3">
    <source>
        <dbReference type="Proteomes" id="UP000609651"/>
    </source>
</evidence>
<dbReference type="Gene3D" id="2.130.10.10">
    <property type="entry name" value="YVTN repeat-like/Quinoprotein amine dehydrogenase"/>
    <property type="match status" value="2"/>
</dbReference>
<dbReference type="SUPFAM" id="SSF50998">
    <property type="entry name" value="Quinoprotein alcohol dehydrogenase-like"/>
    <property type="match status" value="1"/>
</dbReference>
<dbReference type="Pfam" id="PF13360">
    <property type="entry name" value="PQQ_2"/>
    <property type="match status" value="1"/>
</dbReference>
<dbReference type="Gene3D" id="1.10.238.10">
    <property type="entry name" value="EF-hand"/>
    <property type="match status" value="1"/>
</dbReference>
<evidence type="ECO:0000313" key="2">
    <source>
        <dbReference type="EMBL" id="NNJ24889.1"/>
    </source>
</evidence>
<dbReference type="PANTHER" id="PTHR34512">
    <property type="entry name" value="CELL SURFACE PROTEIN"/>
    <property type="match status" value="1"/>
</dbReference>
<dbReference type="InterPro" id="IPR015943">
    <property type="entry name" value="WD40/YVTN_repeat-like_dom_sf"/>
</dbReference>
<dbReference type="PANTHER" id="PTHR34512:SF30">
    <property type="entry name" value="OUTER MEMBRANE PROTEIN ASSEMBLY FACTOR BAMB"/>
    <property type="match status" value="1"/>
</dbReference>
<comment type="caution">
    <text evidence="2">The sequence shown here is derived from an EMBL/GenBank/DDBJ whole genome shotgun (WGS) entry which is preliminary data.</text>
</comment>
<dbReference type="InterPro" id="IPR002372">
    <property type="entry name" value="PQQ_rpt_dom"/>
</dbReference>
<dbReference type="InterPro" id="IPR011992">
    <property type="entry name" value="EF-hand-dom_pair"/>
</dbReference>
<name>A0ABX1VAX0_9PLAN</name>
<dbReference type="SUPFAM" id="SSF47473">
    <property type="entry name" value="EF-hand"/>
    <property type="match status" value="1"/>
</dbReference>
<accession>A0ABX1VAX0</accession>
<dbReference type="EMBL" id="WTPX01000019">
    <property type="protein sequence ID" value="NNJ24889.1"/>
    <property type="molecule type" value="Genomic_DNA"/>
</dbReference>
<keyword evidence="3" id="KW-1185">Reference proteome</keyword>
<dbReference type="SMART" id="SM00564">
    <property type="entry name" value="PQQ"/>
    <property type="match status" value="4"/>
</dbReference>
<dbReference type="InterPro" id="IPR018391">
    <property type="entry name" value="PQQ_b-propeller_rpt"/>
</dbReference>
<evidence type="ECO:0000259" key="1">
    <source>
        <dbReference type="Pfam" id="PF13360"/>
    </source>
</evidence>
<feature type="domain" description="Pyrrolo-quinoline quinone repeat" evidence="1">
    <location>
        <begin position="79"/>
        <end position="250"/>
    </location>
</feature>
<reference evidence="2 3" key="1">
    <citation type="journal article" date="2020" name="Syst. Appl. Microbiol.">
        <title>Alienimonas chondri sp. nov., a novel planctomycete isolated from the biofilm of the red alga Chondrus crispus.</title>
        <authorList>
            <person name="Vitorino I."/>
            <person name="Albuquerque L."/>
            <person name="Wiegand S."/>
            <person name="Kallscheuer N."/>
            <person name="da Costa M.S."/>
            <person name="Lobo-da-Cunha A."/>
            <person name="Jogler C."/>
            <person name="Lage O.M."/>
        </authorList>
    </citation>
    <scope>NUCLEOTIDE SEQUENCE [LARGE SCALE GENOMIC DNA]</scope>
    <source>
        <strain evidence="2 3">LzC2</strain>
    </source>
</reference>
<dbReference type="InterPro" id="IPR011047">
    <property type="entry name" value="Quinoprotein_ADH-like_sf"/>
</dbReference>
<dbReference type="RefSeq" id="WP_171184311.1">
    <property type="nucleotide sequence ID" value="NZ_WTPX01000019.1"/>
</dbReference>
<organism evidence="2 3">
    <name type="scientific">Alienimonas chondri</name>
    <dbReference type="NCBI Taxonomy" id="2681879"/>
    <lineage>
        <taxon>Bacteria</taxon>
        <taxon>Pseudomonadati</taxon>
        <taxon>Planctomycetota</taxon>
        <taxon>Planctomycetia</taxon>
        <taxon>Planctomycetales</taxon>
        <taxon>Planctomycetaceae</taxon>
        <taxon>Alienimonas</taxon>
    </lineage>
</organism>
<sequence length="527" mass="55527">MTAIPLMSVLLLAGLPSDGPAWGEFRGPNGSGVQRNCAAPADPDPAAPTWAVAAPAGQSSPVLFGDAVVLTGVEDGRFLVRAHDRGDGTERWTYRGPDVPLESVHASGSAAASTPCTDGERLCVDFGSFGVLCLDADGEELWRRPLPVPKSLYGTSASPIVHGGRVFVARDDDATLPDSKLSRSRLLVLDAETGETIWEAPRPTHRSGWSTPTIWERPDGDDRGRTELVVLGNGRLRGYDAADGRELWSVGGFSRETIARPLVVRLDGGGTRAIGSAAMLGGVADDSPDPAPFWEAVIAFDADGDGRLRRSEMTGHFTFPFRPHLPPGHPGFGMPLPKDPAKRAASLDRMHAGVDADGDGAWTREEFLARLNFDRGGPQLVSVRPGGTGDVGDSHLDWTVRRGVAEIPTPLAFGGLLYQIADGGVLTVVSLAEGEVVDRRRIGAGGHYRASPVAAIGPDGAAHLFLLSQAGAMTVLKAGRVPEVVHRATFPGPVAATPALDAETLYVRTAGRLLAFRSSSPAPRTSR</sequence>